<dbReference type="Pfam" id="PF00015">
    <property type="entry name" value="MCPsignal"/>
    <property type="match status" value="1"/>
</dbReference>
<name>A0A6N6MWN0_9HYPH</name>
<dbReference type="PANTHER" id="PTHR32089:SF112">
    <property type="entry name" value="LYSOZYME-LIKE PROTEIN-RELATED"/>
    <property type="match status" value="1"/>
</dbReference>
<dbReference type="PROSITE" id="PS50111">
    <property type="entry name" value="CHEMOTAXIS_TRANSDUC_2"/>
    <property type="match status" value="1"/>
</dbReference>
<dbReference type="Gene3D" id="1.10.490.10">
    <property type="entry name" value="Globins"/>
    <property type="match status" value="1"/>
</dbReference>
<evidence type="ECO:0000313" key="5">
    <source>
        <dbReference type="EMBL" id="KAB1073439.1"/>
    </source>
</evidence>
<comment type="similarity">
    <text evidence="2">Belongs to the methyl-accepting chemotaxis (MCP) protein family.</text>
</comment>
<gene>
    <name evidence="5" type="ORF">F6X51_11900</name>
</gene>
<keyword evidence="1 3" id="KW-0807">Transducer</keyword>
<dbReference type="SUPFAM" id="SSF58104">
    <property type="entry name" value="Methyl-accepting chemotaxis protein (MCP) signaling domain"/>
    <property type="match status" value="1"/>
</dbReference>
<feature type="domain" description="Methyl-accepting transducer" evidence="4">
    <location>
        <begin position="194"/>
        <end position="416"/>
    </location>
</feature>
<dbReference type="GO" id="GO:0006935">
    <property type="term" value="P:chemotaxis"/>
    <property type="evidence" value="ECO:0007669"/>
    <property type="project" value="InterPro"/>
</dbReference>
<dbReference type="Pfam" id="PF11563">
    <property type="entry name" value="Protoglobin"/>
    <property type="match status" value="1"/>
</dbReference>
<keyword evidence="6" id="KW-1185">Reference proteome</keyword>
<protein>
    <submittedName>
        <fullName evidence="5">Chemotaxis protein</fullName>
    </submittedName>
</protein>
<evidence type="ECO:0000259" key="4">
    <source>
        <dbReference type="PROSITE" id="PS50111"/>
    </source>
</evidence>
<accession>A0A6N6MWN0</accession>
<dbReference type="AlphaFoldDB" id="A0A6N6MWN0"/>
<dbReference type="InterPro" id="IPR012292">
    <property type="entry name" value="Globin/Proto"/>
</dbReference>
<dbReference type="GO" id="GO:0007165">
    <property type="term" value="P:signal transduction"/>
    <property type="evidence" value="ECO:0007669"/>
    <property type="project" value="UniProtKB-KW"/>
</dbReference>
<evidence type="ECO:0000256" key="3">
    <source>
        <dbReference type="PROSITE-ProRule" id="PRU00284"/>
    </source>
</evidence>
<dbReference type="SMART" id="SM00283">
    <property type="entry name" value="MA"/>
    <property type="match status" value="1"/>
</dbReference>
<dbReference type="CDD" id="cd01068">
    <property type="entry name" value="globin_sensor"/>
    <property type="match status" value="1"/>
</dbReference>
<reference evidence="5 6" key="1">
    <citation type="submission" date="2019-09" db="EMBL/GenBank/DDBJ databases">
        <title>YIM 132548 draft genome.</title>
        <authorList>
            <person name="Jiang L."/>
        </authorList>
    </citation>
    <scope>NUCLEOTIDE SEQUENCE [LARGE SCALE GENOMIC DNA]</scope>
    <source>
        <strain evidence="5 6">YIM 132548</strain>
    </source>
</reference>
<dbReference type="InterPro" id="IPR004089">
    <property type="entry name" value="MCPsignal_dom"/>
</dbReference>
<comment type="caution">
    <text evidence="5">The sequence shown here is derived from an EMBL/GenBank/DDBJ whole genome shotgun (WGS) entry which is preliminary data.</text>
</comment>
<dbReference type="GO" id="GO:0020037">
    <property type="term" value="F:heme binding"/>
    <property type="evidence" value="ECO:0007669"/>
    <property type="project" value="InterPro"/>
</dbReference>
<dbReference type="InterPro" id="IPR004090">
    <property type="entry name" value="Chemotax_Me-accpt_rcpt"/>
</dbReference>
<sequence length="450" mass="46801">MIMSETDQQKRFAAFHISSGDLILLQQHAAFARTRLPHLLTELHAEFASWPEIQRALMLPDVHEARVAHWVRAAAGDLKEGFQASAERLATAFSRHGVPAYAVAVCHFTVCRAILKELGLNRPLSSGVNTHLKLAQIASGQALASVIEKVAWFDLELLLETYARVQETSRQRTLSQLEGFQGTVQAIVEAVTSGAGTVSSRAEMMVTVTAETSKLALTAADASQEASHNVDGVAAAAEELSASLSDVSQQVSRAAEIAQTANRAAQQTDVTVQGLSGSASRIGDVVALISSIASQTNLLALNATIEAARAGEAGRGFAVVAAEVKSLAGQTAKATDEITAQVGAMQSATHDAVSAIGRIAVMIEEMDRVAGTMAAAVDQQRAATQEIAGNVARAATGTQQVAGNIDGVSSAAQTAGGGAGEMLGVARSLVDQATMLRQAMSDLLAQSRAA</sequence>
<dbReference type="GO" id="GO:0004888">
    <property type="term" value="F:transmembrane signaling receptor activity"/>
    <property type="evidence" value="ECO:0007669"/>
    <property type="project" value="InterPro"/>
</dbReference>
<dbReference type="InterPro" id="IPR044398">
    <property type="entry name" value="Globin-sensor_dom"/>
</dbReference>
<dbReference type="Proteomes" id="UP000441523">
    <property type="component" value="Unassembled WGS sequence"/>
</dbReference>
<dbReference type="GO" id="GO:0016020">
    <property type="term" value="C:membrane"/>
    <property type="evidence" value="ECO:0007669"/>
    <property type="project" value="InterPro"/>
</dbReference>
<dbReference type="EMBL" id="VZZJ01000008">
    <property type="protein sequence ID" value="KAB1073439.1"/>
    <property type="molecule type" value="Genomic_DNA"/>
</dbReference>
<evidence type="ECO:0000313" key="6">
    <source>
        <dbReference type="Proteomes" id="UP000441523"/>
    </source>
</evidence>
<dbReference type="Gene3D" id="1.10.287.950">
    <property type="entry name" value="Methyl-accepting chemotaxis protein"/>
    <property type="match status" value="1"/>
</dbReference>
<dbReference type="GO" id="GO:0019825">
    <property type="term" value="F:oxygen binding"/>
    <property type="evidence" value="ECO:0007669"/>
    <property type="project" value="InterPro"/>
</dbReference>
<dbReference type="PANTHER" id="PTHR32089">
    <property type="entry name" value="METHYL-ACCEPTING CHEMOTAXIS PROTEIN MCPB"/>
    <property type="match status" value="1"/>
</dbReference>
<evidence type="ECO:0000256" key="1">
    <source>
        <dbReference type="ARBA" id="ARBA00023224"/>
    </source>
</evidence>
<organism evidence="5 6">
    <name type="scientific">Methylobacterium planeticum</name>
    <dbReference type="NCBI Taxonomy" id="2615211"/>
    <lineage>
        <taxon>Bacteria</taxon>
        <taxon>Pseudomonadati</taxon>
        <taxon>Pseudomonadota</taxon>
        <taxon>Alphaproteobacteria</taxon>
        <taxon>Hyphomicrobiales</taxon>
        <taxon>Methylobacteriaceae</taxon>
        <taxon>Methylobacterium</taxon>
    </lineage>
</organism>
<dbReference type="InterPro" id="IPR039379">
    <property type="entry name" value="Protoglobin_sensor_dom"/>
</dbReference>
<evidence type="ECO:0000256" key="2">
    <source>
        <dbReference type="ARBA" id="ARBA00029447"/>
    </source>
</evidence>
<dbReference type="PRINTS" id="PR00260">
    <property type="entry name" value="CHEMTRNSDUCR"/>
</dbReference>
<proteinExistence type="inferred from homology"/>